<dbReference type="InterPro" id="IPR044153">
    <property type="entry name" value="PIN_Pae0151-like"/>
</dbReference>
<dbReference type="Gene3D" id="3.40.50.1010">
    <property type="entry name" value="5'-nuclease"/>
    <property type="match status" value="1"/>
</dbReference>
<evidence type="ECO:0000313" key="8">
    <source>
        <dbReference type="Proteomes" id="UP000249915"/>
    </source>
</evidence>
<evidence type="ECO:0000256" key="1">
    <source>
        <dbReference type="ARBA" id="ARBA00022649"/>
    </source>
</evidence>
<evidence type="ECO:0000313" key="7">
    <source>
        <dbReference type="EMBL" id="PXY27972.1"/>
    </source>
</evidence>
<evidence type="ECO:0000256" key="3">
    <source>
        <dbReference type="ARBA" id="ARBA00022723"/>
    </source>
</evidence>
<dbReference type="GO" id="GO:0016787">
    <property type="term" value="F:hydrolase activity"/>
    <property type="evidence" value="ECO:0007669"/>
    <property type="project" value="UniProtKB-KW"/>
</dbReference>
<keyword evidence="4 6" id="KW-0378">Hydrolase</keyword>
<evidence type="ECO:0000256" key="2">
    <source>
        <dbReference type="ARBA" id="ARBA00022722"/>
    </source>
</evidence>
<dbReference type="RefSeq" id="WP_112281985.1">
    <property type="nucleotide sequence ID" value="NZ_MASW01000002.1"/>
</dbReference>
<dbReference type="HAMAP" id="MF_00265">
    <property type="entry name" value="VapC_Nob1"/>
    <property type="match status" value="1"/>
</dbReference>
<dbReference type="GO" id="GO:0004540">
    <property type="term" value="F:RNA nuclease activity"/>
    <property type="evidence" value="ECO:0007669"/>
    <property type="project" value="InterPro"/>
</dbReference>
<dbReference type="Proteomes" id="UP000249915">
    <property type="component" value="Unassembled WGS sequence"/>
</dbReference>
<comment type="cofactor">
    <cofactor evidence="6">
        <name>Mg(2+)</name>
        <dbReference type="ChEBI" id="CHEBI:18420"/>
    </cofactor>
</comment>
<keyword evidence="3 6" id="KW-0479">Metal-binding</keyword>
<keyword evidence="1 6" id="KW-1277">Toxin-antitoxin system</keyword>
<name>A0A2V4B1V3_9PSEU</name>
<comment type="similarity">
    <text evidence="6">Belongs to the PINc/VapC protein family.</text>
</comment>
<keyword evidence="8" id="KW-1185">Reference proteome</keyword>
<dbReference type="EC" id="3.1.-.-" evidence="6"/>
<dbReference type="Pfam" id="PF01850">
    <property type="entry name" value="PIN"/>
    <property type="match status" value="1"/>
</dbReference>
<keyword evidence="6" id="KW-0800">Toxin</keyword>
<dbReference type="PANTHER" id="PTHR35901">
    <property type="entry name" value="RIBONUCLEASE VAPC3"/>
    <property type="match status" value="1"/>
</dbReference>
<organism evidence="7 8">
    <name type="scientific">Prauserella muralis</name>
    <dbReference type="NCBI Taxonomy" id="588067"/>
    <lineage>
        <taxon>Bacteria</taxon>
        <taxon>Bacillati</taxon>
        <taxon>Actinomycetota</taxon>
        <taxon>Actinomycetes</taxon>
        <taxon>Pseudonocardiales</taxon>
        <taxon>Pseudonocardiaceae</taxon>
        <taxon>Prauserella</taxon>
    </lineage>
</organism>
<dbReference type="OrthoDB" id="4377304at2"/>
<dbReference type="GO" id="GO:0090729">
    <property type="term" value="F:toxin activity"/>
    <property type="evidence" value="ECO:0007669"/>
    <property type="project" value="UniProtKB-KW"/>
</dbReference>
<keyword evidence="5 6" id="KW-0460">Magnesium</keyword>
<reference evidence="7 8" key="1">
    <citation type="submission" date="2016-07" db="EMBL/GenBank/DDBJ databases">
        <title>Draft genome sequence of Prauserella muralis DSM 45305, isolated from a mould-covered wall in an indoor environment.</title>
        <authorList>
            <person name="Ruckert C."/>
            <person name="Albersmeier A."/>
            <person name="Jiang C.-L."/>
            <person name="Jiang Y."/>
            <person name="Kalinowski J."/>
            <person name="Schneider O."/>
            <person name="Winkler A."/>
            <person name="Zotchev S.B."/>
        </authorList>
    </citation>
    <scope>NUCLEOTIDE SEQUENCE [LARGE SCALE GENOMIC DNA]</scope>
    <source>
        <strain evidence="7 8">DSM 45305</strain>
    </source>
</reference>
<dbReference type="InterPro" id="IPR029060">
    <property type="entry name" value="PIN-like_dom_sf"/>
</dbReference>
<dbReference type="GO" id="GO:0000287">
    <property type="term" value="F:magnesium ion binding"/>
    <property type="evidence" value="ECO:0007669"/>
    <property type="project" value="UniProtKB-UniRule"/>
</dbReference>
<dbReference type="CDD" id="cd09873">
    <property type="entry name" value="PIN_Pae0151-like"/>
    <property type="match status" value="1"/>
</dbReference>
<comment type="function">
    <text evidence="6">Toxic component of a toxin-antitoxin (TA) system. An RNase.</text>
</comment>
<accession>A0A2V4B1V3</accession>
<dbReference type="SUPFAM" id="SSF88723">
    <property type="entry name" value="PIN domain-like"/>
    <property type="match status" value="1"/>
</dbReference>
<dbReference type="EMBL" id="MASW01000002">
    <property type="protein sequence ID" value="PXY27972.1"/>
    <property type="molecule type" value="Genomic_DNA"/>
</dbReference>
<evidence type="ECO:0000256" key="5">
    <source>
        <dbReference type="ARBA" id="ARBA00022842"/>
    </source>
</evidence>
<dbReference type="InterPro" id="IPR002716">
    <property type="entry name" value="PIN_dom"/>
</dbReference>
<sequence>MIVVDASVLANLLLYADERGRRARAVLGRDVEWAAPEHWKAEVFSVVRGLSLSGKLTEKSAVRAVERLPRLGIDTVSLDELLTRMWQLRGNIAAYDAPYVALAEARALTLVTSDARLARSAMAYCRVELVGGAAHS</sequence>
<evidence type="ECO:0000256" key="6">
    <source>
        <dbReference type="HAMAP-Rule" id="MF_00265"/>
    </source>
</evidence>
<dbReference type="InterPro" id="IPR022907">
    <property type="entry name" value="VapC_family"/>
</dbReference>
<gene>
    <name evidence="6" type="primary">vapC</name>
    <name evidence="7" type="ORF">BAY60_16630</name>
</gene>
<protein>
    <recommendedName>
        <fullName evidence="6">Ribonuclease VapC</fullName>
        <shortName evidence="6">RNase VapC</shortName>
        <ecNumber evidence="6">3.1.-.-</ecNumber>
    </recommendedName>
    <alternativeName>
        <fullName evidence="6">Toxin VapC</fullName>
    </alternativeName>
</protein>
<dbReference type="PANTHER" id="PTHR35901:SF1">
    <property type="entry name" value="EXONUCLEASE VAPC9"/>
    <property type="match status" value="1"/>
</dbReference>
<feature type="binding site" evidence="6">
    <location>
        <position position="96"/>
    </location>
    <ligand>
        <name>Mg(2+)</name>
        <dbReference type="ChEBI" id="CHEBI:18420"/>
    </ligand>
</feature>
<feature type="binding site" evidence="6">
    <location>
        <position position="5"/>
    </location>
    <ligand>
        <name>Mg(2+)</name>
        <dbReference type="ChEBI" id="CHEBI:18420"/>
    </ligand>
</feature>
<dbReference type="InterPro" id="IPR051619">
    <property type="entry name" value="TypeII_TA_RNase_PINc/VapC"/>
</dbReference>
<evidence type="ECO:0000256" key="4">
    <source>
        <dbReference type="ARBA" id="ARBA00022801"/>
    </source>
</evidence>
<keyword evidence="2 6" id="KW-0540">Nuclease</keyword>
<proteinExistence type="inferred from homology"/>
<comment type="caution">
    <text evidence="7">The sequence shown here is derived from an EMBL/GenBank/DDBJ whole genome shotgun (WGS) entry which is preliminary data.</text>
</comment>
<dbReference type="AlphaFoldDB" id="A0A2V4B1V3"/>